<evidence type="ECO:0000256" key="2">
    <source>
        <dbReference type="SAM" id="SignalP"/>
    </source>
</evidence>
<dbReference type="Pfam" id="PF01547">
    <property type="entry name" value="SBP_bac_1"/>
    <property type="match status" value="1"/>
</dbReference>
<proteinExistence type="predicted"/>
<sequence length="535" mass="58988">MRKKYAALTLLMTIVPALLAGCQSDGEKGTATSTQESSAGSGYNGKDQLKITDKPITVTLFYAFGGNGAPKGDMPAWRETAKITNVAMKNVANESITEEKQAFNTMLSSGDLPDLIHGQRDTINPIISQGALIPLDDLIAKQAPNIQKFLADYPEARRAGAGPDGKLYTLTGTLGGEPGKALPSMGFFIRQDWLNKLGLKAPTTLDEYKKALYAFRQQDPNGNGKQDEVPYFYRDKGIRPLLQLWGANHEWYVGKDDKVHHGKAEPEYRAALKELSQWYKDGIIDPEIFTRGSQARQFLLGNNLGGATIDWFGSTAAVNDAVKAQVPAINFVAMAPPADVTGKVKFNHTREPIHSYAWGISAQAKDPVTVIRYMDFFFSPTGERLMNFGLEGTHYELVNNEPVPKPVALSHSGGFPNFLRSIGAGYEIGRRGSLAGELNSMNDIGKNGFTMYEKSNWLAKPFPVLTFTAEEKKTIDNAMVNLTPFLDEYEQKGLMGAQDVDATWDKHLEEMNKMNLQKVLDAYNSAYARYKAESK</sequence>
<dbReference type="RefSeq" id="WP_262684924.1">
    <property type="nucleotide sequence ID" value="NZ_JAOQIO010000065.1"/>
</dbReference>
<organism evidence="3 4">
    <name type="scientific">Paenibacillus baimaensis</name>
    <dbReference type="NCBI Taxonomy" id="2982185"/>
    <lineage>
        <taxon>Bacteria</taxon>
        <taxon>Bacillati</taxon>
        <taxon>Bacillota</taxon>
        <taxon>Bacilli</taxon>
        <taxon>Bacillales</taxon>
        <taxon>Paenibacillaceae</taxon>
        <taxon>Paenibacillus</taxon>
    </lineage>
</organism>
<dbReference type="Gene3D" id="3.40.190.10">
    <property type="entry name" value="Periplasmic binding protein-like II"/>
    <property type="match status" value="2"/>
</dbReference>
<accession>A0ABT2UGC0</accession>
<name>A0ABT2UGC0_9BACL</name>
<evidence type="ECO:0000256" key="1">
    <source>
        <dbReference type="SAM" id="MobiDB-lite"/>
    </source>
</evidence>
<protein>
    <submittedName>
        <fullName evidence="3">Extracellular solute-binding protein</fullName>
    </submittedName>
</protein>
<dbReference type="InterPro" id="IPR006059">
    <property type="entry name" value="SBP"/>
</dbReference>
<dbReference type="SUPFAM" id="SSF53850">
    <property type="entry name" value="Periplasmic binding protein-like II"/>
    <property type="match status" value="1"/>
</dbReference>
<comment type="caution">
    <text evidence="3">The sequence shown here is derived from an EMBL/GenBank/DDBJ whole genome shotgun (WGS) entry which is preliminary data.</text>
</comment>
<gene>
    <name evidence="3" type="ORF">OB236_16400</name>
</gene>
<feature type="region of interest" description="Disordered" evidence="1">
    <location>
        <begin position="25"/>
        <end position="46"/>
    </location>
</feature>
<dbReference type="InterPro" id="IPR050490">
    <property type="entry name" value="Bact_solute-bd_prot1"/>
</dbReference>
<keyword evidence="4" id="KW-1185">Reference proteome</keyword>
<keyword evidence="2" id="KW-0732">Signal</keyword>
<dbReference type="PANTHER" id="PTHR43649">
    <property type="entry name" value="ARABINOSE-BINDING PROTEIN-RELATED"/>
    <property type="match status" value="1"/>
</dbReference>
<dbReference type="PANTHER" id="PTHR43649:SF12">
    <property type="entry name" value="DIACETYLCHITOBIOSE BINDING PROTEIN DASA"/>
    <property type="match status" value="1"/>
</dbReference>
<dbReference type="PROSITE" id="PS51257">
    <property type="entry name" value="PROKAR_LIPOPROTEIN"/>
    <property type="match status" value="1"/>
</dbReference>
<feature type="compositionally biased region" description="Polar residues" evidence="1">
    <location>
        <begin position="30"/>
        <end position="41"/>
    </location>
</feature>
<feature type="chain" id="PRO_5045996218" evidence="2">
    <location>
        <begin position="21"/>
        <end position="535"/>
    </location>
</feature>
<evidence type="ECO:0000313" key="3">
    <source>
        <dbReference type="EMBL" id="MCU6793688.1"/>
    </source>
</evidence>
<dbReference type="Proteomes" id="UP001652445">
    <property type="component" value="Unassembled WGS sequence"/>
</dbReference>
<feature type="signal peptide" evidence="2">
    <location>
        <begin position="1"/>
        <end position="20"/>
    </location>
</feature>
<evidence type="ECO:0000313" key="4">
    <source>
        <dbReference type="Proteomes" id="UP001652445"/>
    </source>
</evidence>
<dbReference type="EMBL" id="JAOQIO010000065">
    <property type="protein sequence ID" value="MCU6793688.1"/>
    <property type="molecule type" value="Genomic_DNA"/>
</dbReference>
<reference evidence="3 4" key="1">
    <citation type="submission" date="2022-09" db="EMBL/GenBank/DDBJ databases">
        <authorList>
            <person name="Han X.L."/>
            <person name="Wang Q."/>
            <person name="Lu T."/>
        </authorList>
    </citation>
    <scope>NUCLEOTIDE SEQUENCE [LARGE SCALE GENOMIC DNA]</scope>
    <source>
        <strain evidence="3 4">WQ 127069</strain>
    </source>
</reference>